<dbReference type="Pfam" id="PF22513">
    <property type="entry name" value="FitA-like_RHH"/>
    <property type="match status" value="1"/>
</dbReference>
<dbReference type="InterPro" id="IPR013321">
    <property type="entry name" value="Arc_rbn_hlx_hlx"/>
</dbReference>
<dbReference type="HOGENOM" id="CLU_2287699_0_0_11"/>
<name>D1BTV2_XYLCX</name>
<reference evidence="4" key="1">
    <citation type="submission" date="2009-11" db="EMBL/GenBank/DDBJ databases">
        <title>The complete chromosome of Xylanimonas cellulosilytica DSM 15894.</title>
        <authorList>
            <consortium name="US DOE Joint Genome Institute (JGI-PGF)"/>
            <person name="Lucas S."/>
            <person name="Copeland A."/>
            <person name="Lapidus A."/>
            <person name="Glavina del Rio T."/>
            <person name="Dalin E."/>
            <person name="Tice H."/>
            <person name="Bruce D."/>
            <person name="Goodwin L."/>
            <person name="Pitluck S."/>
            <person name="Kyrpides N."/>
            <person name="Mavromatis K."/>
            <person name="Ivanova N."/>
            <person name="Mikhailova N."/>
            <person name="Foster B."/>
            <person name="Clum A."/>
            <person name="Brettin T."/>
            <person name="Detter J.C."/>
            <person name="Han C."/>
            <person name="Larimer F."/>
            <person name="Land M."/>
            <person name="Hauser L."/>
            <person name="Markowitz V."/>
            <person name="Cheng J.F."/>
            <person name="Hugenholtz P."/>
            <person name="Woyke T."/>
            <person name="Wu D."/>
            <person name="Gehrich-Schroeter G."/>
            <person name="Schneider S."/>
            <person name="Pukall S.R."/>
            <person name="Klenk H.P."/>
            <person name="Eisen J.A."/>
        </authorList>
    </citation>
    <scope>NUCLEOTIDE SEQUENCE [LARGE SCALE GENOMIC DNA]</scope>
    <source>
        <strain evidence="4">DSM 15894 / CECT 5975 / LMG 20990 / XIL07</strain>
    </source>
</reference>
<dbReference type="AlphaFoldDB" id="D1BTV2"/>
<gene>
    <name evidence="3" type="ordered locus">Xcel_0075</name>
</gene>
<sequence length="122" mass="14075">MTDKTSVDKTITVRGIDEELHRQLKVQAKKHGRSMEAEARAILAAGVRTGVVELTYPDLRVQVDDLTGVFDEHGKERYPHTAGDDWLSRFRRRLIPLWDGDEWDDDWLPEREHAPSPPVVFE</sequence>
<dbReference type="EMBL" id="CP001821">
    <property type="protein sequence ID" value="ACZ29116.1"/>
    <property type="molecule type" value="Genomic_DNA"/>
</dbReference>
<evidence type="ECO:0000259" key="2">
    <source>
        <dbReference type="Pfam" id="PF22513"/>
    </source>
</evidence>
<dbReference type="STRING" id="446471.Xcel_0075"/>
<dbReference type="InterPro" id="IPR010985">
    <property type="entry name" value="Ribbon_hlx_hlx"/>
</dbReference>
<feature type="region of interest" description="Disordered" evidence="1">
    <location>
        <begin position="102"/>
        <end position="122"/>
    </location>
</feature>
<keyword evidence="4" id="KW-1185">Reference proteome</keyword>
<evidence type="ECO:0000313" key="3">
    <source>
        <dbReference type="EMBL" id="ACZ29116.1"/>
    </source>
</evidence>
<dbReference type="GO" id="GO:0006355">
    <property type="term" value="P:regulation of DNA-templated transcription"/>
    <property type="evidence" value="ECO:0007669"/>
    <property type="project" value="InterPro"/>
</dbReference>
<dbReference type="InterPro" id="IPR053853">
    <property type="entry name" value="FitA-like_RHH"/>
</dbReference>
<evidence type="ECO:0000313" key="4">
    <source>
        <dbReference type="Proteomes" id="UP000002255"/>
    </source>
</evidence>
<dbReference type="Gene3D" id="1.10.1220.10">
    <property type="entry name" value="Met repressor-like"/>
    <property type="match status" value="1"/>
</dbReference>
<dbReference type="KEGG" id="xce:Xcel_0075"/>
<organism evidence="3 4">
    <name type="scientific">Xylanimonas cellulosilytica (strain DSM 15894 / JCM 12276 / CECT 5975 / KCTC 9989 / LMG 20990 / NBRC 107835 / XIL07)</name>
    <dbReference type="NCBI Taxonomy" id="446471"/>
    <lineage>
        <taxon>Bacteria</taxon>
        <taxon>Bacillati</taxon>
        <taxon>Actinomycetota</taxon>
        <taxon>Actinomycetes</taxon>
        <taxon>Micrococcales</taxon>
        <taxon>Promicromonosporaceae</taxon>
        <taxon>Xylanimonas</taxon>
    </lineage>
</organism>
<protein>
    <recommendedName>
        <fullName evidence="2">Antitoxin FitA-like ribbon-helix-helix domain-containing protein</fullName>
    </recommendedName>
</protein>
<dbReference type="eggNOG" id="COG4691">
    <property type="taxonomic scope" value="Bacteria"/>
</dbReference>
<reference evidence="3 4" key="2">
    <citation type="journal article" date="2010" name="Stand. Genomic Sci.">
        <title>Complete genome sequence of Xylanimonas cellulosilytica type strain (XIL07).</title>
        <authorList>
            <person name="Foster B."/>
            <person name="Pukall R."/>
            <person name="Abt B."/>
            <person name="Nolan M."/>
            <person name="Glavina Del Rio T."/>
            <person name="Chen F."/>
            <person name="Lucas S."/>
            <person name="Tice H."/>
            <person name="Pitluck S."/>
            <person name="Cheng J.-F."/>
            <person name="Chertkov O."/>
            <person name="Brettin T."/>
            <person name="Han C."/>
            <person name="Detter J.C."/>
            <person name="Bruce D."/>
            <person name="Goodwin L."/>
            <person name="Ivanova N."/>
            <person name="Mavromatis K."/>
            <person name="Pati A."/>
            <person name="Mikhailova N."/>
            <person name="Chen A."/>
            <person name="Palaniappan K."/>
            <person name="Land M."/>
            <person name="Hauser L."/>
            <person name="Chang Y.-J."/>
            <person name="Jeffries C.D."/>
            <person name="Chain P."/>
            <person name="Rohde M."/>
            <person name="Goeker M."/>
            <person name="Bristow J."/>
            <person name="Eisen J.A."/>
            <person name="Markowitz V."/>
            <person name="Hugenholtz P."/>
            <person name="Kyrpides N.C."/>
            <person name="Klenk H.-P."/>
            <person name="Lapidus A."/>
        </authorList>
    </citation>
    <scope>NUCLEOTIDE SEQUENCE [LARGE SCALE GENOMIC DNA]</scope>
    <source>
        <strain evidence="4">DSM 15894 / CECT 5975 / LMG 20990 / XIL07</strain>
    </source>
</reference>
<evidence type="ECO:0000256" key="1">
    <source>
        <dbReference type="SAM" id="MobiDB-lite"/>
    </source>
</evidence>
<proteinExistence type="predicted"/>
<dbReference type="Proteomes" id="UP000002255">
    <property type="component" value="Chromosome"/>
</dbReference>
<accession>D1BTV2</accession>
<feature type="domain" description="Antitoxin FitA-like ribbon-helix-helix" evidence="2">
    <location>
        <begin position="10"/>
        <end position="45"/>
    </location>
</feature>
<dbReference type="RefSeq" id="WP_012876861.1">
    <property type="nucleotide sequence ID" value="NC_013530.1"/>
</dbReference>
<dbReference type="SUPFAM" id="SSF47598">
    <property type="entry name" value="Ribbon-helix-helix"/>
    <property type="match status" value="1"/>
</dbReference>